<feature type="transmembrane region" description="Helical" evidence="1">
    <location>
        <begin position="430"/>
        <end position="450"/>
    </location>
</feature>
<feature type="transmembrane region" description="Helical" evidence="1">
    <location>
        <begin position="254"/>
        <end position="271"/>
    </location>
</feature>
<keyword evidence="1" id="KW-0472">Membrane</keyword>
<evidence type="ECO:0000313" key="3">
    <source>
        <dbReference type="Proteomes" id="UP000039865"/>
    </source>
</evidence>
<name>A0A078B139_STYLE</name>
<dbReference type="AlphaFoldDB" id="A0A078B139"/>
<proteinExistence type="predicted"/>
<dbReference type="Proteomes" id="UP000039865">
    <property type="component" value="Unassembled WGS sequence"/>
</dbReference>
<feature type="transmembrane region" description="Helical" evidence="1">
    <location>
        <begin position="343"/>
        <end position="361"/>
    </location>
</feature>
<protein>
    <recommendedName>
        <fullName evidence="4">EamA domain-containing protein</fullName>
    </recommendedName>
</protein>
<dbReference type="OrthoDB" id="324109at2759"/>
<feature type="transmembrane region" description="Helical" evidence="1">
    <location>
        <begin position="113"/>
        <end position="133"/>
    </location>
</feature>
<organism evidence="2 3">
    <name type="scientific">Stylonychia lemnae</name>
    <name type="common">Ciliate</name>
    <dbReference type="NCBI Taxonomy" id="5949"/>
    <lineage>
        <taxon>Eukaryota</taxon>
        <taxon>Sar</taxon>
        <taxon>Alveolata</taxon>
        <taxon>Ciliophora</taxon>
        <taxon>Intramacronucleata</taxon>
        <taxon>Spirotrichea</taxon>
        <taxon>Stichotrichia</taxon>
        <taxon>Sporadotrichida</taxon>
        <taxon>Oxytrichidae</taxon>
        <taxon>Stylonychinae</taxon>
        <taxon>Stylonychia</taxon>
    </lineage>
</organism>
<keyword evidence="3" id="KW-1185">Reference proteome</keyword>
<sequence length="477" mass="54519">MNKSTYSEIGRYNNYSQMIDPTSPLISKRKQKLKKSMFQQKPEESGHHVEYGKPFIKDQNDTGEFNRFQDVILDQKHDQEVQKRASKVHKHLQKSFEMQDKEKQCLQLSERGNLWIILALLAGICYAFNNFFLGQLSHHGFTAVIYVNIPSFCLFVVVYGVNLIRNKVIHGFFWCREVSIFFKEEDDTLDKSIVLGVCMMSLCKFFGFYMVVQTFNYATLAGMNLGIITVIFNFCCITDSIVFYFFFQEKLSKPQILGVSVLLLSAYFISLKSENDQFIYPYLSGETNQQYFLRVEKLNSEKNYNAMCAIFTALVCTLFFSARDVILRYYRINKNYPAFELSLDSLTLYSFGCSIYAVYYFLIMGQPFDIDSFYSGCMSAVLNTLGFMMLGISVVIGYAGPANALNSIQAIVLTMLSISILNHIPTRLQVIGMLLGMLGTIIVSTGDAIMKLIGLCFSKSTVSQQVENPDVYKRLNH</sequence>
<evidence type="ECO:0000256" key="1">
    <source>
        <dbReference type="SAM" id="Phobius"/>
    </source>
</evidence>
<dbReference type="SUPFAM" id="SSF103481">
    <property type="entry name" value="Multidrug resistance efflux transporter EmrE"/>
    <property type="match status" value="2"/>
</dbReference>
<feature type="transmembrane region" description="Helical" evidence="1">
    <location>
        <begin position="304"/>
        <end position="322"/>
    </location>
</feature>
<feature type="transmembrane region" description="Helical" evidence="1">
    <location>
        <begin position="224"/>
        <end position="247"/>
    </location>
</feature>
<evidence type="ECO:0000313" key="2">
    <source>
        <dbReference type="EMBL" id="CDW86818.1"/>
    </source>
</evidence>
<reference evidence="2 3" key="1">
    <citation type="submission" date="2014-06" db="EMBL/GenBank/DDBJ databases">
        <authorList>
            <person name="Swart Estienne"/>
        </authorList>
    </citation>
    <scope>NUCLEOTIDE SEQUENCE [LARGE SCALE GENOMIC DNA]</scope>
    <source>
        <strain evidence="2 3">130c</strain>
    </source>
</reference>
<gene>
    <name evidence="2" type="primary">Contig13190.g14075</name>
    <name evidence="2" type="ORF">STYLEM_15917</name>
</gene>
<dbReference type="InterPro" id="IPR037185">
    <property type="entry name" value="EmrE-like"/>
</dbReference>
<accession>A0A078B139</accession>
<dbReference type="EMBL" id="CCKQ01015003">
    <property type="protein sequence ID" value="CDW86818.1"/>
    <property type="molecule type" value="Genomic_DNA"/>
</dbReference>
<keyword evidence="1" id="KW-1133">Transmembrane helix</keyword>
<feature type="transmembrane region" description="Helical" evidence="1">
    <location>
        <begin position="145"/>
        <end position="164"/>
    </location>
</feature>
<evidence type="ECO:0008006" key="4">
    <source>
        <dbReference type="Google" id="ProtNLM"/>
    </source>
</evidence>
<feature type="transmembrane region" description="Helical" evidence="1">
    <location>
        <begin position="373"/>
        <end position="398"/>
    </location>
</feature>
<dbReference type="InParanoid" id="A0A078B139"/>
<keyword evidence="1" id="KW-0812">Transmembrane</keyword>
<feature type="transmembrane region" description="Helical" evidence="1">
    <location>
        <begin position="193"/>
        <end position="212"/>
    </location>
</feature>